<name>A0A1V6SGX1_9EURO</name>
<reference evidence="4" key="1">
    <citation type="journal article" date="2017" name="Nat. Microbiol.">
        <title>Global analysis of biosynthetic gene clusters reveals vast potential of secondary metabolite production in Penicillium species.</title>
        <authorList>
            <person name="Nielsen J.C."/>
            <person name="Grijseels S."/>
            <person name="Prigent S."/>
            <person name="Ji B."/>
            <person name="Dainat J."/>
            <person name="Nielsen K.F."/>
            <person name="Frisvad J.C."/>
            <person name="Workman M."/>
            <person name="Nielsen J."/>
        </authorList>
    </citation>
    <scope>NUCLEOTIDE SEQUENCE [LARGE SCALE GENOMIC DNA]</scope>
    <source>
        <strain evidence="4">IBT 14082</strain>
    </source>
</reference>
<dbReference type="STRING" id="254877.A0A1V6SGX1"/>
<comment type="caution">
    <text evidence="3">The sequence shown here is derived from an EMBL/GenBank/DDBJ whole genome shotgun (WGS) entry which is preliminary data.</text>
</comment>
<dbReference type="OrthoDB" id="2963168at2759"/>
<dbReference type="InterPro" id="IPR013126">
    <property type="entry name" value="Hsp_70_fam"/>
</dbReference>
<dbReference type="GO" id="GO:0005524">
    <property type="term" value="F:ATP binding"/>
    <property type="evidence" value="ECO:0007669"/>
    <property type="project" value="UniProtKB-KW"/>
</dbReference>
<dbReference type="Gene3D" id="3.90.640.10">
    <property type="entry name" value="Actin, Chain A, domain 4"/>
    <property type="match status" value="1"/>
</dbReference>
<dbReference type="EMBL" id="MLQL01000061">
    <property type="protein sequence ID" value="OQE12833.1"/>
    <property type="molecule type" value="Genomic_DNA"/>
</dbReference>
<dbReference type="PRINTS" id="PR00301">
    <property type="entry name" value="HEATSHOCK70"/>
</dbReference>
<keyword evidence="2" id="KW-0067">ATP-binding</keyword>
<dbReference type="Proteomes" id="UP000191342">
    <property type="component" value="Unassembled WGS sequence"/>
</dbReference>
<dbReference type="Gene3D" id="3.30.420.40">
    <property type="match status" value="2"/>
</dbReference>
<dbReference type="Pfam" id="PF00012">
    <property type="entry name" value="HSP70"/>
    <property type="match status" value="1"/>
</dbReference>
<sequence length="518" mass="57040">MEGNGYKLVVGVDDGTTFTGIAYVLIRAGDQMGSENISSINKWPSSIGEQPSAPSLISYRQDGGPHLWGFEVNPEMRSYAWKKLLLDRNPQRDEFGDDLLERVTGSEIMKLPDQKEAGEAVADYLFSGLRLHPAPYPRKARWSGNTQFLMRQAIQRAGFGTSFLHRVWTITEPEAAALAVFSDGKFNLKQHDGVLICDCGGGTVDIATYYVTDVDPATSLEQITTVMGAKCGGTAINSGFYQLLFHRLGGDFDRLMSQIRPRSLVMSRFETIKTGFTGEGGNGWHFHFNLSAPGADPTFSNHRRGRVVLQPEDVRALYEPVLSKIFGLILSQISAANGKCGRDVINKVVLVGGFSASPYLQERLRHALNHIGNISVLVPRSPGEAIARGAALQGIRGHSIETYKCWRHYGLASVQPFDLSHGSESQGLGIGSNALPVNLLPHLLHKDQRYPKDFQTCQKIQLLHWEHDLQTKPVEIYESNLQVASQRLENSGKSSAFASTVSRNSPQVIGIAEKNTFI</sequence>
<protein>
    <submittedName>
        <fullName evidence="3">Uncharacterized protein</fullName>
    </submittedName>
</protein>
<organism evidence="3 4">
    <name type="scientific">Penicillium flavigenum</name>
    <dbReference type="NCBI Taxonomy" id="254877"/>
    <lineage>
        <taxon>Eukaryota</taxon>
        <taxon>Fungi</taxon>
        <taxon>Dikarya</taxon>
        <taxon>Ascomycota</taxon>
        <taxon>Pezizomycotina</taxon>
        <taxon>Eurotiomycetes</taxon>
        <taxon>Eurotiomycetidae</taxon>
        <taxon>Eurotiales</taxon>
        <taxon>Aspergillaceae</taxon>
        <taxon>Penicillium</taxon>
    </lineage>
</organism>
<dbReference type="PANTHER" id="PTHR14187">
    <property type="entry name" value="ALPHA KINASE/ELONGATION FACTOR 2 KINASE"/>
    <property type="match status" value="1"/>
</dbReference>
<evidence type="ECO:0000313" key="3">
    <source>
        <dbReference type="EMBL" id="OQE12833.1"/>
    </source>
</evidence>
<keyword evidence="1" id="KW-0547">Nucleotide-binding</keyword>
<dbReference type="SUPFAM" id="SSF53067">
    <property type="entry name" value="Actin-like ATPase domain"/>
    <property type="match status" value="2"/>
</dbReference>
<dbReference type="GO" id="GO:0140662">
    <property type="term" value="F:ATP-dependent protein folding chaperone"/>
    <property type="evidence" value="ECO:0007669"/>
    <property type="project" value="InterPro"/>
</dbReference>
<evidence type="ECO:0000256" key="1">
    <source>
        <dbReference type="ARBA" id="ARBA00022741"/>
    </source>
</evidence>
<dbReference type="CDD" id="cd10170">
    <property type="entry name" value="ASKHA_NBD_HSP70"/>
    <property type="match status" value="1"/>
</dbReference>
<evidence type="ECO:0000256" key="2">
    <source>
        <dbReference type="ARBA" id="ARBA00022840"/>
    </source>
</evidence>
<gene>
    <name evidence="3" type="ORF">PENFLA_c061G08046</name>
</gene>
<dbReference type="InterPro" id="IPR043129">
    <property type="entry name" value="ATPase_NBD"/>
</dbReference>
<keyword evidence="4" id="KW-1185">Reference proteome</keyword>
<accession>A0A1V6SGX1</accession>
<dbReference type="AlphaFoldDB" id="A0A1V6SGX1"/>
<evidence type="ECO:0000313" key="4">
    <source>
        <dbReference type="Proteomes" id="UP000191342"/>
    </source>
</evidence>
<proteinExistence type="predicted"/>
<dbReference type="PANTHER" id="PTHR14187:SF81">
    <property type="entry name" value="HSP70 FAMILY PROTEIN (AFU_ORTHOLOGUE AFUA_4G14040)"/>
    <property type="match status" value="1"/>
</dbReference>